<dbReference type="Proteomes" id="UP001356427">
    <property type="component" value="Unassembled WGS sequence"/>
</dbReference>
<name>A0AAN8LQB3_9TELE</name>
<reference evidence="2 3" key="1">
    <citation type="submission" date="2021-04" db="EMBL/GenBank/DDBJ databases">
        <authorList>
            <person name="De Guttry C."/>
            <person name="Zahm M."/>
            <person name="Klopp C."/>
            <person name="Cabau C."/>
            <person name="Louis A."/>
            <person name="Berthelot C."/>
            <person name="Parey E."/>
            <person name="Roest Crollius H."/>
            <person name="Montfort J."/>
            <person name="Robinson-Rechavi M."/>
            <person name="Bucao C."/>
            <person name="Bouchez O."/>
            <person name="Gislard M."/>
            <person name="Lluch J."/>
            <person name="Milhes M."/>
            <person name="Lampietro C."/>
            <person name="Lopez Roques C."/>
            <person name="Donnadieu C."/>
            <person name="Braasch I."/>
            <person name="Desvignes T."/>
            <person name="Postlethwait J."/>
            <person name="Bobe J."/>
            <person name="Wedekind C."/>
            <person name="Guiguen Y."/>
        </authorList>
    </citation>
    <scope>NUCLEOTIDE SEQUENCE [LARGE SCALE GENOMIC DNA]</scope>
    <source>
        <strain evidence="2">Cs_M1</strain>
        <tissue evidence="2">Blood</tissue>
    </source>
</reference>
<accession>A0AAN8LQB3</accession>
<proteinExistence type="predicted"/>
<dbReference type="EMBL" id="JAGTTL010000012">
    <property type="protein sequence ID" value="KAK6314627.1"/>
    <property type="molecule type" value="Genomic_DNA"/>
</dbReference>
<dbReference type="AlphaFoldDB" id="A0AAN8LQB3"/>
<feature type="transmembrane region" description="Helical" evidence="1">
    <location>
        <begin position="12"/>
        <end position="31"/>
    </location>
</feature>
<keyword evidence="3" id="KW-1185">Reference proteome</keyword>
<keyword evidence="1" id="KW-0472">Membrane</keyword>
<evidence type="ECO:0000256" key="1">
    <source>
        <dbReference type="SAM" id="Phobius"/>
    </source>
</evidence>
<evidence type="ECO:0000313" key="2">
    <source>
        <dbReference type="EMBL" id="KAK6314627.1"/>
    </source>
</evidence>
<keyword evidence="1" id="KW-1133">Transmembrane helix</keyword>
<comment type="caution">
    <text evidence="2">The sequence shown here is derived from an EMBL/GenBank/DDBJ whole genome shotgun (WGS) entry which is preliminary data.</text>
</comment>
<organism evidence="2 3">
    <name type="scientific">Coregonus suidteri</name>
    <dbReference type="NCBI Taxonomy" id="861788"/>
    <lineage>
        <taxon>Eukaryota</taxon>
        <taxon>Metazoa</taxon>
        <taxon>Chordata</taxon>
        <taxon>Craniata</taxon>
        <taxon>Vertebrata</taxon>
        <taxon>Euteleostomi</taxon>
        <taxon>Actinopterygii</taxon>
        <taxon>Neopterygii</taxon>
        <taxon>Teleostei</taxon>
        <taxon>Protacanthopterygii</taxon>
        <taxon>Salmoniformes</taxon>
        <taxon>Salmonidae</taxon>
        <taxon>Coregoninae</taxon>
        <taxon>Coregonus</taxon>
    </lineage>
</organism>
<sequence>MDETSPFRKLCFLWLGTSLIVSIFGQFLGIYRRDRNNHLGNVGLHCEHNDISDWTSQIGIKDKAHTQRDGSLLQLPAGFRGFTISSLHLWLGHFTGERANVP</sequence>
<gene>
    <name evidence="2" type="ORF">J4Q44_G00141560</name>
</gene>
<keyword evidence="1" id="KW-0812">Transmembrane</keyword>
<evidence type="ECO:0000313" key="3">
    <source>
        <dbReference type="Proteomes" id="UP001356427"/>
    </source>
</evidence>
<protein>
    <submittedName>
        <fullName evidence="2">Uncharacterized protein</fullName>
    </submittedName>
</protein>